<evidence type="ECO:0000313" key="3">
    <source>
        <dbReference type="Proteomes" id="UP000240552"/>
    </source>
</evidence>
<reference evidence="2 3" key="1">
    <citation type="journal article" date="2011" name="Proc. Natl. Acad. Sci. U.S.A.">
        <title>Mimivirus shows dramatic genome reduction after intraamoebal culture.</title>
        <authorList>
            <person name="Boyer M."/>
            <person name="Azza S."/>
            <person name="Barrassi L."/>
            <person name="Klose T."/>
            <person name="Campocasso A."/>
            <person name="Pagnier I."/>
            <person name="Fournous G."/>
            <person name="Borg A."/>
            <person name="Robert C."/>
            <person name="Zhang X."/>
            <person name="Desnues C."/>
            <person name="Henrissat B."/>
            <person name="Rossmann M.G."/>
            <person name="La Scola B."/>
            <person name="Raoult D."/>
        </authorList>
    </citation>
    <scope>NUCLEOTIDE SEQUENCE [LARGE SCALE GENOMIC DNA]</scope>
    <source>
        <strain evidence="2">M4</strain>
    </source>
</reference>
<dbReference type="Pfam" id="PF00271">
    <property type="entry name" value="Helicase_C"/>
    <property type="match status" value="1"/>
</dbReference>
<dbReference type="Proteomes" id="UP000240552">
    <property type="component" value="Segment"/>
</dbReference>
<keyword evidence="2" id="KW-0547">Nucleotide-binding</keyword>
<dbReference type="InterPro" id="IPR027417">
    <property type="entry name" value="P-loop_NTPase"/>
</dbReference>
<evidence type="ECO:0000313" key="2">
    <source>
        <dbReference type="EMBL" id="AEJ34784.1"/>
    </source>
</evidence>
<dbReference type="GO" id="GO:0004386">
    <property type="term" value="F:helicase activity"/>
    <property type="evidence" value="ECO:0007669"/>
    <property type="project" value="UniProtKB-KW"/>
</dbReference>
<dbReference type="Gene3D" id="3.40.50.300">
    <property type="entry name" value="P-loop containing nucleotide triphosphate hydrolases"/>
    <property type="match status" value="1"/>
</dbReference>
<proteinExistence type="predicted"/>
<evidence type="ECO:0000259" key="1">
    <source>
        <dbReference type="Pfam" id="PF00271"/>
    </source>
</evidence>
<gene>
    <name evidence="2" type="primary">L538a</name>
    <name evidence="2" type="ORF">MIMI_L538a</name>
</gene>
<sequence length="119" mass="14035">MIVNNYNNGLFKVLLISSAGSESLDLKNTRQVHIMEPHWNESKIIQVIGRSIRYGSHISLPQNERKVDIYRWISIFPNQYRNISADEYLTTLSQRKMELWNKYNQIVIDASIENNYFAK</sequence>
<dbReference type="SUPFAM" id="SSF52540">
    <property type="entry name" value="P-loop containing nucleoside triphosphate hydrolases"/>
    <property type="match status" value="1"/>
</dbReference>
<organism evidence="2 3">
    <name type="scientific">Acanthamoeba polyphaga mimivirus</name>
    <name type="common">APMV</name>
    <dbReference type="NCBI Taxonomy" id="212035"/>
    <lineage>
        <taxon>Viruses</taxon>
        <taxon>Varidnaviria</taxon>
        <taxon>Bamfordvirae</taxon>
        <taxon>Nucleocytoviricota</taxon>
        <taxon>Megaviricetes</taxon>
        <taxon>Imitervirales</taxon>
        <taxon>Mimiviridae</taxon>
        <taxon>Megamimivirinae</taxon>
        <taxon>Mimivirus</taxon>
        <taxon>Mimivirus bradfordmassiliense</taxon>
    </lineage>
</organism>
<name>F8V680_MIMIV</name>
<keyword evidence="2" id="KW-0378">Hydrolase</keyword>
<protein>
    <submittedName>
        <fullName evidence="2">Helicase conserved C-terminal domain (PFAM)</fullName>
    </submittedName>
</protein>
<dbReference type="InterPro" id="IPR001650">
    <property type="entry name" value="Helicase_C-like"/>
</dbReference>
<keyword evidence="2" id="KW-0347">Helicase</keyword>
<keyword evidence="2" id="KW-0067">ATP-binding</keyword>
<dbReference type="EMBL" id="JN036606">
    <property type="protein sequence ID" value="AEJ34784.1"/>
    <property type="molecule type" value="Genomic_DNA"/>
</dbReference>
<accession>F8V680</accession>
<organismHost>
    <name type="scientific">Acanthamoeba polyphaga</name>
    <name type="common">Amoeba</name>
    <dbReference type="NCBI Taxonomy" id="5757"/>
</organismHost>
<feature type="domain" description="Helicase C-terminal" evidence="1">
    <location>
        <begin position="2"/>
        <end position="55"/>
    </location>
</feature>